<dbReference type="AlphaFoldDB" id="A0A502J606"/>
<name>A0A502J606_BRELA</name>
<organism evidence="1 2">
    <name type="scientific">Brevibacillus laterosporus</name>
    <name type="common">Bacillus laterosporus</name>
    <dbReference type="NCBI Taxonomy" id="1465"/>
    <lineage>
        <taxon>Bacteria</taxon>
        <taxon>Bacillati</taxon>
        <taxon>Bacillota</taxon>
        <taxon>Bacilli</taxon>
        <taxon>Bacillales</taxon>
        <taxon>Paenibacillaceae</taxon>
        <taxon>Brevibacillus</taxon>
    </lineage>
</organism>
<accession>A0A502J606</accession>
<evidence type="ECO:0000313" key="1">
    <source>
        <dbReference type="EMBL" id="QDX94417.1"/>
    </source>
</evidence>
<dbReference type="Proteomes" id="UP000319432">
    <property type="component" value="Chromosome"/>
</dbReference>
<evidence type="ECO:0000313" key="2">
    <source>
        <dbReference type="Proteomes" id="UP000319432"/>
    </source>
</evidence>
<dbReference type="InterPro" id="IPR020037">
    <property type="entry name" value="DUF4312"/>
</dbReference>
<dbReference type="OrthoDB" id="4202626at2"/>
<proteinExistence type="predicted"/>
<dbReference type="EMBL" id="CP033464">
    <property type="protein sequence ID" value="QDX94417.1"/>
    <property type="molecule type" value="Genomic_DNA"/>
</dbReference>
<dbReference type="Pfam" id="PF14189">
    <property type="entry name" value="DUF4312"/>
    <property type="match status" value="1"/>
</dbReference>
<sequence length="116" mass="13459">MYKELDYTLTLSGSGESKEAAFQQVFGQIKNKLAREIPELILRIEPMDVEVLKASQSTYKERFLGILFPRNRTKYTIEVRVLVRLRVIELSKIEFAEEAQQLSGNKLLRLKKNPNT</sequence>
<reference evidence="1 2" key="1">
    <citation type="submission" date="2018-11" db="EMBL/GenBank/DDBJ databases">
        <title>Phylogenetic determinants of toxin gene distribution in genomes of Brevibacillus laterosporus.</title>
        <authorList>
            <person name="Glare T.R."/>
            <person name="Durrant A."/>
            <person name="Berry C."/>
            <person name="Palma L."/>
            <person name="Ormskirk M."/>
            <person name="Cox M.O."/>
        </authorList>
    </citation>
    <scope>NUCLEOTIDE SEQUENCE [LARGE SCALE GENOMIC DNA]</scope>
    <source>
        <strain evidence="1 2">1821L</strain>
    </source>
</reference>
<gene>
    <name evidence="1" type="ORF">EEL30_20295</name>
</gene>
<protein>
    <submittedName>
        <fullName evidence="1">DUF4312 family protein</fullName>
    </submittedName>
</protein>
<keyword evidence="2" id="KW-1185">Reference proteome</keyword>